<gene>
    <name evidence="9" type="ORF">BXY53_0477</name>
</gene>
<dbReference type="GO" id="GO:0005886">
    <property type="term" value="C:plasma membrane"/>
    <property type="evidence" value="ECO:0007669"/>
    <property type="project" value="UniProtKB-SubCell"/>
</dbReference>
<dbReference type="EMBL" id="QXDF01000001">
    <property type="protein sequence ID" value="RIA55412.1"/>
    <property type="molecule type" value="Genomic_DNA"/>
</dbReference>
<dbReference type="Pfam" id="PF03591">
    <property type="entry name" value="AzlC"/>
    <property type="match status" value="1"/>
</dbReference>
<dbReference type="OrthoDB" id="9803444at2"/>
<organism evidence="9 10">
    <name type="scientific">Dichotomicrobium thermohalophilum</name>
    <dbReference type="NCBI Taxonomy" id="933063"/>
    <lineage>
        <taxon>Bacteria</taxon>
        <taxon>Pseudomonadati</taxon>
        <taxon>Pseudomonadota</taxon>
        <taxon>Alphaproteobacteria</taxon>
        <taxon>Hyphomicrobiales</taxon>
        <taxon>Hyphomicrobiaceae</taxon>
        <taxon>Dichotomicrobium</taxon>
    </lineage>
</organism>
<feature type="transmembrane region" description="Helical" evidence="8">
    <location>
        <begin position="75"/>
        <end position="96"/>
    </location>
</feature>
<keyword evidence="3" id="KW-0813">Transport</keyword>
<reference evidence="9 10" key="1">
    <citation type="submission" date="2018-08" db="EMBL/GenBank/DDBJ databases">
        <title>Genomic Encyclopedia of Archaeal and Bacterial Type Strains, Phase II (KMG-II): from individual species to whole genera.</title>
        <authorList>
            <person name="Goeker M."/>
        </authorList>
    </citation>
    <scope>NUCLEOTIDE SEQUENCE [LARGE SCALE GENOMIC DNA]</scope>
    <source>
        <strain evidence="9 10">DSM 5002</strain>
    </source>
</reference>
<dbReference type="Proteomes" id="UP000266273">
    <property type="component" value="Unassembled WGS sequence"/>
</dbReference>
<dbReference type="GO" id="GO:1903785">
    <property type="term" value="P:L-valine transmembrane transport"/>
    <property type="evidence" value="ECO:0007669"/>
    <property type="project" value="TreeGrafter"/>
</dbReference>
<evidence type="ECO:0000313" key="10">
    <source>
        <dbReference type="Proteomes" id="UP000266273"/>
    </source>
</evidence>
<evidence type="ECO:0000256" key="5">
    <source>
        <dbReference type="ARBA" id="ARBA00022692"/>
    </source>
</evidence>
<comment type="subcellular location">
    <subcellularLocation>
        <location evidence="1">Cell membrane</location>
        <topology evidence="1">Multi-pass membrane protein</topology>
    </subcellularLocation>
</comment>
<keyword evidence="6 8" id="KW-1133">Transmembrane helix</keyword>
<protein>
    <submittedName>
        <fullName evidence="9">4-azaleucine resistance transporter AzlC</fullName>
    </submittedName>
</protein>
<feature type="transmembrane region" description="Helical" evidence="8">
    <location>
        <begin position="189"/>
        <end position="207"/>
    </location>
</feature>
<evidence type="ECO:0000256" key="3">
    <source>
        <dbReference type="ARBA" id="ARBA00022448"/>
    </source>
</evidence>
<feature type="transmembrane region" description="Helical" evidence="8">
    <location>
        <begin position="213"/>
        <end position="231"/>
    </location>
</feature>
<keyword evidence="5 8" id="KW-0812">Transmembrane</keyword>
<comment type="similarity">
    <text evidence="2">Belongs to the AzlC family.</text>
</comment>
<dbReference type="InterPro" id="IPR011606">
    <property type="entry name" value="Brnchd-chn_aa_trnsp_permease"/>
</dbReference>
<keyword evidence="7 8" id="KW-0472">Membrane</keyword>
<comment type="caution">
    <text evidence="9">The sequence shown here is derived from an EMBL/GenBank/DDBJ whole genome shotgun (WGS) entry which is preliminary data.</text>
</comment>
<keyword evidence="4" id="KW-1003">Cell membrane</keyword>
<evidence type="ECO:0000256" key="1">
    <source>
        <dbReference type="ARBA" id="ARBA00004651"/>
    </source>
</evidence>
<evidence type="ECO:0000256" key="6">
    <source>
        <dbReference type="ARBA" id="ARBA00022989"/>
    </source>
</evidence>
<evidence type="ECO:0000256" key="2">
    <source>
        <dbReference type="ARBA" id="ARBA00010735"/>
    </source>
</evidence>
<proteinExistence type="inferred from homology"/>
<evidence type="ECO:0000256" key="8">
    <source>
        <dbReference type="SAM" id="Phobius"/>
    </source>
</evidence>
<feature type="transmembrane region" description="Helical" evidence="8">
    <location>
        <begin position="134"/>
        <end position="154"/>
    </location>
</feature>
<evidence type="ECO:0000256" key="7">
    <source>
        <dbReference type="ARBA" id="ARBA00023136"/>
    </source>
</evidence>
<dbReference type="PANTHER" id="PTHR34979">
    <property type="entry name" value="INNER MEMBRANE PROTEIN YGAZ"/>
    <property type="match status" value="1"/>
</dbReference>
<evidence type="ECO:0000313" key="9">
    <source>
        <dbReference type="EMBL" id="RIA55412.1"/>
    </source>
</evidence>
<feature type="transmembrane region" description="Helical" evidence="8">
    <location>
        <begin position="166"/>
        <end position="184"/>
    </location>
</feature>
<keyword evidence="10" id="KW-1185">Reference proteome</keyword>
<dbReference type="AlphaFoldDB" id="A0A397Q2P6"/>
<evidence type="ECO:0000256" key="4">
    <source>
        <dbReference type="ARBA" id="ARBA00022475"/>
    </source>
</evidence>
<sequence length="239" mass="25206">MPRPDGDSLRREFGRGAAAMLPICIAAISIALVWGTLASERGLSLAEIGLMSATVFAGASQFVAIGLWATPLPAAAIVFATFMVNLRHVMMGASLARHMAAFRGAQRFAAFYALTDEVWALAEARAMHSRLTPAYYAGLVIPLFVCWISGTLAGGVFGTGIGRPEAWGLDFVFAAMFIALIVGFRKTPAWFPVVATSAAVSALSYQILPAPWYVILGSLTAVGLAAVLNPGDRAQLSRA</sequence>
<name>A0A397Q2P6_9HYPH</name>
<dbReference type="RefSeq" id="WP_119060318.1">
    <property type="nucleotide sequence ID" value="NZ_QXDF01000001.1"/>
</dbReference>
<feature type="transmembrane region" description="Helical" evidence="8">
    <location>
        <begin position="20"/>
        <end position="38"/>
    </location>
</feature>
<accession>A0A397Q2P6</accession>
<dbReference type="PANTHER" id="PTHR34979:SF1">
    <property type="entry name" value="INNER MEMBRANE PROTEIN YGAZ"/>
    <property type="match status" value="1"/>
</dbReference>